<reference evidence="1 2" key="2">
    <citation type="journal article" date="2019" name="G3 (Bethesda)">
        <title>Hybrid Assembly of the Genome of the Entomopathogenic Nematode Steinernema carpocapsae Identifies the X-Chromosome.</title>
        <authorList>
            <person name="Serra L."/>
            <person name="Macchietto M."/>
            <person name="Macias-Munoz A."/>
            <person name="McGill C.J."/>
            <person name="Rodriguez I.M."/>
            <person name="Rodriguez B."/>
            <person name="Murad R."/>
            <person name="Mortazavi A."/>
        </authorList>
    </citation>
    <scope>NUCLEOTIDE SEQUENCE [LARGE SCALE GENOMIC DNA]</scope>
    <source>
        <strain evidence="1 2">ALL</strain>
    </source>
</reference>
<evidence type="ECO:0000313" key="1">
    <source>
        <dbReference type="EMBL" id="TKR59652.1"/>
    </source>
</evidence>
<gene>
    <name evidence="1" type="ORF">L596_029291</name>
</gene>
<dbReference type="Proteomes" id="UP000298663">
    <property type="component" value="Unassembled WGS sequence"/>
</dbReference>
<accession>A0A4U5LU83</accession>
<reference evidence="1 2" key="1">
    <citation type="journal article" date="2015" name="Genome Biol.">
        <title>Comparative genomics of Steinernema reveals deeply conserved gene regulatory networks.</title>
        <authorList>
            <person name="Dillman A.R."/>
            <person name="Macchietto M."/>
            <person name="Porter C.F."/>
            <person name="Rogers A."/>
            <person name="Williams B."/>
            <person name="Antoshechkin I."/>
            <person name="Lee M.M."/>
            <person name="Goodwin Z."/>
            <person name="Lu X."/>
            <person name="Lewis E.E."/>
            <person name="Goodrich-Blair H."/>
            <person name="Stock S.P."/>
            <person name="Adams B.J."/>
            <person name="Sternberg P.W."/>
            <person name="Mortazavi A."/>
        </authorList>
    </citation>
    <scope>NUCLEOTIDE SEQUENCE [LARGE SCALE GENOMIC DNA]</scope>
    <source>
        <strain evidence="1 2">ALL</strain>
    </source>
</reference>
<evidence type="ECO:0000313" key="2">
    <source>
        <dbReference type="Proteomes" id="UP000298663"/>
    </source>
</evidence>
<dbReference type="AlphaFoldDB" id="A0A4U5LU83"/>
<keyword evidence="2" id="KW-1185">Reference proteome</keyword>
<organism evidence="1 2">
    <name type="scientific">Steinernema carpocapsae</name>
    <name type="common">Entomopathogenic nematode</name>
    <dbReference type="NCBI Taxonomy" id="34508"/>
    <lineage>
        <taxon>Eukaryota</taxon>
        <taxon>Metazoa</taxon>
        <taxon>Ecdysozoa</taxon>
        <taxon>Nematoda</taxon>
        <taxon>Chromadorea</taxon>
        <taxon>Rhabditida</taxon>
        <taxon>Tylenchina</taxon>
        <taxon>Panagrolaimomorpha</taxon>
        <taxon>Strongyloidoidea</taxon>
        <taxon>Steinernematidae</taxon>
        <taxon>Steinernema</taxon>
    </lineage>
</organism>
<name>A0A4U5LU83_STECR</name>
<sequence>MPTGQLINIYSSSGATSIIGPSGKLLRLQEGGEWVARRWARRGGEEVMQPRNCALFSRDDSCTCCGFKLGYWVGRRRRSAGLSTKIVFLPLSLLEFFDHFSV</sequence>
<protein>
    <submittedName>
        <fullName evidence="1">Uncharacterized protein</fullName>
    </submittedName>
</protein>
<comment type="caution">
    <text evidence="1">The sequence shown here is derived from an EMBL/GenBank/DDBJ whole genome shotgun (WGS) entry which is preliminary data.</text>
</comment>
<dbReference type="EMBL" id="AZBU02000012">
    <property type="protein sequence ID" value="TKR59652.1"/>
    <property type="molecule type" value="Genomic_DNA"/>
</dbReference>
<proteinExistence type="predicted"/>